<dbReference type="GO" id="GO:0005886">
    <property type="term" value="C:plasma membrane"/>
    <property type="evidence" value="ECO:0007669"/>
    <property type="project" value="UniProtKB-SubCell"/>
</dbReference>
<dbReference type="SUPFAM" id="SSF81324">
    <property type="entry name" value="Voltage-gated potassium channels"/>
    <property type="match status" value="1"/>
</dbReference>
<dbReference type="EMBL" id="FAOO01000003">
    <property type="protein sequence ID" value="CUU02688.1"/>
    <property type="molecule type" value="Genomic_DNA"/>
</dbReference>
<dbReference type="InterPro" id="IPR013099">
    <property type="entry name" value="K_chnl_dom"/>
</dbReference>
<gene>
    <name evidence="4" type="ORF">JGI1_00557</name>
</gene>
<keyword evidence="5" id="KW-1185">Reference proteome</keyword>
<feature type="domain" description="RCK N-terminal" evidence="3">
    <location>
        <begin position="113"/>
        <end position="246"/>
    </location>
</feature>
<feature type="transmembrane region" description="Helical" evidence="2">
    <location>
        <begin position="12"/>
        <end position="33"/>
    </location>
</feature>
<dbReference type="Pfam" id="PF02254">
    <property type="entry name" value="TrkA_N"/>
    <property type="match status" value="1"/>
</dbReference>
<dbReference type="PRINTS" id="PR00169">
    <property type="entry name" value="KCHANNEL"/>
</dbReference>
<dbReference type="InterPro" id="IPR036291">
    <property type="entry name" value="NAD(P)-bd_dom_sf"/>
</dbReference>
<evidence type="ECO:0000313" key="4">
    <source>
        <dbReference type="EMBL" id="CUU02688.1"/>
    </source>
</evidence>
<dbReference type="Proteomes" id="UP000320623">
    <property type="component" value="Unassembled WGS sequence"/>
</dbReference>
<dbReference type="Gene3D" id="1.10.287.70">
    <property type="match status" value="1"/>
</dbReference>
<dbReference type="PANTHER" id="PTHR43833:SF9">
    <property type="entry name" value="POTASSIUM CHANNEL PROTEIN YUGO-RELATED"/>
    <property type="match status" value="1"/>
</dbReference>
<keyword evidence="2" id="KW-0812">Transmembrane</keyword>
<keyword evidence="2" id="KW-1133">Transmembrane helix</keyword>
<feature type="transmembrane region" description="Helical" evidence="2">
    <location>
        <begin position="72"/>
        <end position="97"/>
    </location>
</feature>
<dbReference type="PROSITE" id="PS51201">
    <property type="entry name" value="RCK_N"/>
    <property type="match status" value="1"/>
</dbReference>
<dbReference type="Pfam" id="PF07885">
    <property type="entry name" value="Ion_trans_2"/>
    <property type="match status" value="1"/>
</dbReference>
<dbReference type="STRING" id="1643428.GCA_001442855_00542"/>
<comment type="subcellular location">
    <subcellularLocation>
        <location evidence="1">Cell membrane</location>
        <topology evidence="1">Multi-pass membrane protein</topology>
    </subcellularLocation>
</comment>
<name>A0A0S4MUP1_9BACT</name>
<reference evidence="5" key="1">
    <citation type="submission" date="2015-11" db="EMBL/GenBank/DDBJ databases">
        <authorList>
            <person name="Varghese N."/>
        </authorList>
    </citation>
    <scope>NUCLEOTIDE SEQUENCE [LARGE SCALE GENOMIC DNA]</scope>
</reference>
<dbReference type="RefSeq" id="WP_181180223.1">
    <property type="nucleotide sequence ID" value="NZ_FAOO01000003.1"/>
</dbReference>
<feature type="transmembrane region" description="Helical" evidence="2">
    <location>
        <begin position="39"/>
        <end position="60"/>
    </location>
</feature>
<dbReference type="Gene3D" id="1.20.5.110">
    <property type="match status" value="1"/>
</dbReference>
<dbReference type="InterPro" id="IPR003148">
    <property type="entry name" value="RCK_N"/>
</dbReference>
<keyword evidence="4" id="KW-0406">Ion transport</keyword>
<organism evidence="4 5">
    <name type="scientific">Candidatus Thermokryptus mobilis</name>
    <dbReference type="NCBI Taxonomy" id="1643428"/>
    <lineage>
        <taxon>Bacteria</taxon>
        <taxon>Pseudomonadati</taxon>
        <taxon>Candidatus Kryptoniota</taxon>
        <taxon>Candidatus Thermokryptus</taxon>
    </lineage>
</organism>
<evidence type="ECO:0000256" key="1">
    <source>
        <dbReference type="ARBA" id="ARBA00004651"/>
    </source>
</evidence>
<proteinExistence type="predicted"/>
<dbReference type="SUPFAM" id="SSF51735">
    <property type="entry name" value="NAD(P)-binding Rossmann-fold domains"/>
    <property type="match status" value="1"/>
</dbReference>
<dbReference type="PANTHER" id="PTHR43833">
    <property type="entry name" value="POTASSIUM CHANNEL PROTEIN 2-RELATED-RELATED"/>
    <property type="match status" value="1"/>
</dbReference>
<evidence type="ECO:0000313" key="5">
    <source>
        <dbReference type="Proteomes" id="UP000320623"/>
    </source>
</evidence>
<accession>A0A0S4MUP1</accession>
<evidence type="ECO:0000259" key="3">
    <source>
        <dbReference type="PROSITE" id="PS51201"/>
    </source>
</evidence>
<evidence type="ECO:0000256" key="2">
    <source>
        <dbReference type="SAM" id="Phobius"/>
    </source>
</evidence>
<keyword evidence="4" id="KW-0407">Ion channel</keyword>
<keyword evidence="4" id="KW-0813">Transport</keyword>
<dbReference type="InterPro" id="IPR050721">
    <property type="entry name" value="Trk_Ktr_HKT_K-transport"/>
</dbReference>
<sequence length="377" mass="42778">MQILKIIWNHGLLRVAFLILLVLFIASLSIYLVENSQNHQFSSVFDGLWWAIVTITTVGYGDKIPETTLGKIIAFLVMFTGVTLVSMFTATVSSILVAKKIKEREGLEKVEMTNHIIICGWNKDTERLIKALNQLGEKRNIKIVLLNNLPAERIETLVNTYKNIEIKFVRGDFTQESILERANIKQARIVVILPDETLSPVPSDEKTLIATLNVKSINPNVKVYAHIIDRENTNNLKKANADEIIVTNEYLPSIIANQLIYPGVIQVLSSLLSESSTMKILRLKIPEKFIGRTFLELFNYFKIEKNYLLLGFIVEKETITLENILSHDYTEIDAFIERKLKEAGLNVKSPQVRLNLNPSLNYVINEKDEAIVIGNIA</sequence>
<dbReference type="GO" id="GO:0034220">
    <property type="term" value="P:monoatomic ion transmembrane transport"/>
    <property type="evidence" value="ECO:0007669"/>
    <property type="project" value="UniProtKB-KW"/>
</dbReference>
<dbReference type="AlphaFoldDB" id="A0A0S4MUP1"/>
<keyword evidence="2" id="KW-0472">Membrane</keyword>
<dbReference type="Gene3D" id="3.40.50.720">
    <property type="entry name" value="NAD(P)-binding Rossmann-like Domain"/>
    <property type="match status" value="1"/>
</dbReference>
<dbReference type="GO" id="GO:0006813">
    <property type="term" value="P:potassium ion transport"/>
    <property type="evidence" value="ECO:0007669"/>
    <property type="project" value="InterPro"/>
</dbReference>
<protein>
    <submittedName>
        <fullName evidence="4">Voltage-gated potassium channel</fullName>
    </submittedName>
</protein>